<dbReference type="Proteomes" id="UP001501436">
    <property type="component" value="Unassembled WGS sequence"/>
</dbReference>
<evidence type="ECO:0000259" key="8">
    <source>
        <dbReference type="Pfam" id="PF12704"/>
    </source>
</evidence>
<evidence type="ECO:0000259" key="7">
    <source>
        <dbReference type="Pfam" id="PF02687"/>
    </source>
</evidence>
<dbReference type="PANTHER" id="PTHR30572:SF18">
    <property type="entry name" value="ABC-TYPE MACROLIDE FAMILY EXPORT SYSTEM PERMEASE COMPONENT 2"/>
    <property type="match status" value="1"/>
</dbReference>
<reference evidence="10" key="1">
    <citation type="journal article" date="2019" name="Int. J. Syst. Evol. Microbiol.">
        <title>The Global Catalogue of Microorganisms (GCM) 10K type strain sequencing project: providing services to taxonomists for standard genome sequencing and annotation.</title>
        <authorList>
            <consortium name="The Broad Institute Genomics Platform"/>
            <consortium name="The Broad Institute Genome Sequencing Center for Infectious Disease"/>
            <person name="Wu L."/>
            <person name="Ma J."/>
        </authorList>
    </citation>
    <scope>NUCLEOTIDE SEQUENCE [LARGE SCALE GENOMIC DNA]</scope>
    <source>
        <strain evidence="10">JCM 18283</strain>
    </source>
</reference>
<feature type="domain" description="MacB-like periplasmic core" evidence="8">
    <location>
        <begin position="455"/>
        <end position="632"/>
    </location>
</feature>
<feature type="transmembrane region" description="Helical" evidence="6">
    <location>
        <begin position="668"/>
        <end position="689"/>
    </location>
</feature>
<feature type="transmembrane region" description="Helical" evidence="6">
    <location>
        <begin position="751"/>
        <end position="774"/>
    </location>
</feature>
<accession>A0ABP9FN39</accession>
<dbReference type="InterPro" id="IPR003838">
    <property type="entry name" value="ABC3_permease_C"/>
</dbReference>
<dbReference type="Pfam" id="PF12704">
    <property type="entry name" value="MacB_PCD"/>
    <property type="match status" value="2"/>
</dbReference>
<keyword evidence="10" id="KW-1185">Reference proteome</keyword>
<evidence type="ECO:0000256" key="4">
    <source>
        <dbReference type="ARBA" id="ARBA00022989"/>
    </source>
</evidence>
<feature type="transmembrane region" description="Helical" evidence="6">
    <location>
        <begin position="372"/>
        <end position="395"/>
    </location>
</feature>
<sequence length="788" mass="88058">MFKNYLKIAWRNLVRNKGFAFTNLLGLTIGITCAMFIFLWVKDEVSFDKFNTGYSNIYQAVATRDFKNNVFTDENMVFPLATALKTGYPNIEQAAVTTQTQSNLFNLNNAKLKRDVLYVNEDFLNVFTWKFVKGNAAQALKDPSSIIITQSFAKAFFGDADAINKTLKMNNDQSVKVSAVVADPPGNSTVRFDALIPINYSSPQAKQDMNEWVNSSWRVYIKVKEGTTEAEVSRIINGVMKKHNPNEKVSTYFAYPMSKWHLYHDFKDGKNVGGMIEYVRLFSIIALVILLIACVNFMNLSTARSEKRAKEVGIRKTLGSDKKQLVIQFFAESMILSLIAFVLSVILVIALMPMFNQLVDKQLLLNIGEPQLWLGALIIILFTGITAGSYPALYLSSFNPVKVLKGSIQVGKGAVTPRRVLVVGQFVMSILLISSTIIIYQQIQHVKNRDAGYNANNLIMLPSTGSTNRNYDVIKNELMQTGMIKAVNRTFSPVTNIWWLSGGPDYAGKPAGEQIIFSGMYTDVNFSKTLGVKVLQGRDFDGTPADSSNMLLNKSAVAAMGLKNPVGMKMNYGPNVYTVIGITDDIVMTSPYESVRPMMTYYRSGNNNNLNMINIRLNDGVQPKKALASIKSVYNKYSPDDLFEYQFADQEYGAKFYTEELISRITNIFAGLAIFICCLGLAGLASFTIEKRFREIGIRKVLGASVKQVIMLISTEFLKLVGLAFIIAVPVTWYLMHNWLQKYAYHVDMSIWVFGFVGLCILLLTLVVVSLNTLKAATSNPVKSLRSE</sequence>
<keyword evidence="5 6" id="KW-0472">Membrane</keyword>
<protein>
    <submittedName>
        <fullName evidence="9">ABC transporter permease</fullName>
    </submittedName>
</protein>
<keyword evidence="3 6" id="KW-0812">Transmembrane</keyword>
<feature type="domain" description="MacB-like periplasmic core" evidence="8">
    <location>
        <begin position="21"/>
        <end position="236"/>
    </location>
</feature>
<evidence type="ECO:0000256" key="2">
    <source>
        <dbReference type="ARBA" id="ARBA00022475"/>
    </source>
</evidence>
<dbReference type="Pfam" id="PF02687">
    <property type="entry name" value="FtsX"/>
    <property type="match status" value="2"/>
</dbReference>
<feature type="transmembrane region" description="Helical" evidence="6">
    <location>
        <begin position="420"/>
        <end position="440"/>
    </location>
</feature>
<keyword evidence="4 6" id="KW-1133">Transmembrane helix</keyword>
<feature type="transmembrane region" description="Helical" evidence="6">
    <location>
        <begin position="278"/>
        <end position="300"/>
    </location>
</feature>
<feature type="domain" description="ABC3 transporter permease C-terminal" evidence="7">
    <location>
        <begin position="284"/>
        <end position="400"/>
    </location>
</feature>
<name>A0ABP9FN39_9SPHI</name>
<dbReference type="InterPro" id="IPR025857">
    <property type="entry name" value="MacB_PCD"/>
</dbReference>
<dbReference type="PANTHER" id="PTHR30572">
    <property type="entry name" value="MEMBRANE COMPONENT OF TRANSPORTER-RELATED"/>
    <property type="match status" value="1"/>
</dbReference>
<feature type="domain" description="ABC3 transporter permease C-terminal" evidence="7">
    <location>
        <begin position="667"/>
        <end position="781"/>
    </location>
</feature>
<organism evidence="9 10">
    <name type="scientific">Mucilaginibacter defluvii</name>
    <dbReference type="NCBI Taxonomy" id="1196019"/>
    <lineage>
        <taxon>Bacteria</taxon>
        <taxon>Pseudomonadati</taxon>
        <taxon>Bacteroidota</taxon>
        <taxon>Sphingobacteriia</taxon>
        <taxon>Sphingobacteriales</taxon>
        <taxon>Sphingobacteriaceae</taxon>
        <taxon>Mucilaginibacter</taxon>
    </lineage>
</organism>
<comment type="caution">
    <text evidence="9">The sequence shown here is derived from an EMBL/GenBank/DDBJ whole genome shotgun (WGS) entry which is preliminary data.</text>
</comment>
<feature type="transmembrane region" description="Helical" evidence="6">
    <location>
        <begin position="21"/>
        <end position="41"/>
    </location>
</feature>
<dbReference type="EMBL" id="BAABJI010000001">
    <property type="protein sequence ID" value="GAA4902287.1"/>
    <property type="molecule type" value="Genomic_DNA"/>
</dbReference>
<evidence type="ECO:0000256" key="1">
    <source>
        <dbReference type="ARBA" id="ARBA00004651"/>
    </source>
</evidence>
<keyword evidence="2" id="KW-1003">Cell membrane</keyword>
<comment type="subcellular location">
    <subcellularLocation>
        <location evidence="1">Cell membrane</location>
        <topology evidence="1">Multi-pass membrane protein</topology>
    </subcellularLocation>
</comment>
<evidence type="ECO:0000313" key="10">
    <source>
        <dbReference type="Proteomes" id="UP001501436"/>
    </source>
</evidence>
<dbReference type="RefSeq" id="WP_345328837.1">
    <property type="nucleotide sequence ID" value="NZ_BAABJI010000001.1"/>
</dbReference>
<evidence type="ECO:0000256" key="3">
    <source>
        <dbReference type="ARBA" id="ARBA00022692"/>
    </source>
</evidence>
<evidence type="ECO:0000313" key="9">
    <source>
        <dbReference type="EMBL" id="GAA4902287.1"/>
    </source>
</evidence>
<dbReference type="InterPro" id="IPR050250">
    <property type="entry name" value="Macrolide_Exporter_MacB"/>
</dbReference>
<proteinExistence type="predicted"/>
<evidence type="ECO:0000256" key="5">
    <source>
        <dbReference type="ARBA" id="ARBA00023136"/>
    </source>
</evidence>
<gene>
    <name evidence="9" type="ORF">GCM10023313_00930</name>
</gene>
<evidence type="ECO:0000256" key="6">
    <source>
        <dbReference type="SAM" id="Phobius"/>
    </source>
</evidence>
<feature type="transmembrane region" description="Helical" evidence="6">
    <location>
        <begin position="325"/>
        <end position="352"/>
    </location>
</feature>
<feature type="transmembrane region" description="Helical" evidence="6">
    <location>
        <begin position="709"/>
        <end position="731"/>
    </location>
</feature>